<reference evidence="2" key="1">
    <citation type="submission" date="2015-07" db="EMBL/GenBank/DDBJ databases">
        <title>MeaNS - Measles Nucleotide Surveillance Program.</title>
        <authorList>
            <person name="Tran T."/>
            <person name="Druce J."/>
        </authorList>
    </citation>
    <scope>NUCLEOTIDE SEQUENCE</scope>
    <source>
        <strain evidence="2">UCB-OBI-ISO-001</strain>
        <tissue evidence="2">Gonad</tissue>
    </source>
</reference>
<gene>
    <name evidence="2" type="ORF">OCBIM_22014388mg</name>
</gene>
<name>A0A0L8HHI7_OCTBM</name>
<dbReference type="Pfam" id="PF23055">
    <property type="entry name" value="DUF7041"/>
    <property type="match status" value="1"/>
</dbReference>
<dbReference type="EMBL" id="KQ418125">
    <property type="protein sequence ID" value="KOF88718.1"/>
    <property type="molecule type" value="Genomic_DNA"/>
</dbReference>
<sequence>MASDHTAALKIPQFWPKRSELWFAQVNIRKTTSDLTKYSYVVVALDEDTATRVLDILTQPPATHKYITLKDRLGDTFRRNDREAEVKEELGDSKPSELMDKMLEFVPPGESPFLFRDIFFCKLSHQVQALVTQTKIKDLQQLAKLADKHFLSRETTHQQQHIRFRVSGNICTCRSLHNNRLSDRERILESPCVSLQSHYPDILQTYNPPRSDTHHHPHPVHSRALRLSPDNLTFAMAEFDNMEAFGIVFYEGFLRHSRTVPPE</sequence>
<proteinExistence type="predicted"/>
<evidence type="ECO:0000313" key="2">
    <source>
        <dbReference type="EMBL" id="KOF88718.1"/>
    </source>
</evidence>
<feature type="domain" description="DUF7041" evidence="1">
    <location>
        <begin position="11"/>
        <end position="85"/>
    </location>
</feature>
<organism evidence="2">
    <name type="scientific">Octopus bimaculoides</name>
    <name type="common">California two-spotted octopus</name>
    <dbReference type="NCBI Taxonomy" id="37653"/>
    <lineage>
        <taxon>Eukaryota</taxon>
        <taxon>Metazoa</taxon>
        <taxon>Spiralia</taxon>
        <taxon>Lophotrochozoa</taxon>
        <taxon>Mollusca</taxon>
        <taxon>Cephalopoda</taxon>
        <taxon>Coleoidea</taxon>
        <taxon>Octopodiformes</taxon>
        <taxon>Octopoda</taxon>
        <taxon>Incirrata</taxon>
        <taxon>Octopodidae</taxon>
        <taxon>Octopus</taxon>
    </lineage>
</organism>
<evidence type="ECO:0000259" key="1">
    <source>
        <dbReference type="Pfam" id="PF23055"/>
    </source>
</evidence>
<dbReference type="InterPro" id="IPR055469">
    <property type="entry name" value="DUF7041"/>
</dbReference>
<dbReference type="PANTHER" id="PTHR33327:SF3">
    <property type="entry name" value="RNA-DIRECTED DNA POLYMERASE"/>
    <property type="match status" value="1"/>
</dbReference>
<dbReference type="STRING" id="37653.A0A0L8HHI7"/>
<dbReference type="PANTHER" id="PTHR33327">
    <property type="entry name" value="ENDONUCLEASE"/>
    <property type="match status" value="1"/>
</dbReference>
<protein>
    <recommendedName>
        <fullName evidence="1">DUF7041 domain-containing protein</fullName>
    </recommendedName>
</protein>
<accession>A0A0L8HHI7</accession>
<dbReference type="AlphaFoldDB" id="A0A0L8HHI7"/>